<protein>
    <recommendedName>
        <fullName evidence="1">N-acetyltransferase domain-containing protein</fullName>
    </recommendedName>
</protein>
<name>A0A8J3RI25_9ACTN</name>
<dbReference type="SUPFAM" id="SSF55729">
    <property type="entry name" value="Acyl-CoA N-acyltransferases (Nat)"/>
    <property type="match status" value="1"/>
</dbReference>
<organism evidence="2 3">
    <name type="scientific">Planobispora longispora</name>
    <dbReference type="NCBI Taxonomy" id="28887"/>
    <lineage>
        <taxon>Bacteria</taxon>
        <taxon>Bacillati</taxon>
        <taxon>Actinomycetota</taxon>
        <taxon>Actinomycetes</taxon>
        <taxon>Streptosporangiales</taxon>
        <taxon>Streptosporangiaceae</taxon>
        <taxon>Planobispora</taxon>
    </lineage>
</organism>
<dbReference type="Gene3D" id="3.40.630.30">
    <property type="match status" value="1"/>
</dbReference>
<dbReference type="AlphaFoldDB" id="A0A8J3RI25"/>
<accession>A0A8J3RI25</accession>
<evidence type="ECO:0000259" key="1">
    <source>
        <dbReference type="PROSITE" id="PS51186"/>
    </source>
</evidence>
<dbReference type="InterPro" id="IPR016181">
    <property type="entry name" value="Acyl_CoA_acyltransferase"/>
</dbReference>
<dbReference type="Pfam" id="PF00583">
    <property type="entry name" value="Acetyltransf_1"/>
    <property type="match status" value="1"/>
</dbReference>
<dbReference type="CDD" id="cd04301">
    <property type="entry name" value="NAT_SF"/>
    <property type="match status" value="1"/>
</dbReference>
<dbReference type="PROSITE" id="PS51186">
    <property type="entry name" value="GNAT"/>
    <property type="match status" value="1"/>
</dbReference>
<proteinExistence type="predicted"/>
<evidence type="ECO:0000313" key="2">
    <source>
        <dbReference type="EMBL" id="GIH76781.1"/>
    </source>
</evidence>
<dbReference type="InterPro" id="IPR000182">
    <property type="entry name" value="GNAT_dom"/>
</dbReference>
<dbReference type="Proteomes" id="UP000616724">
    <property type="component" value="Unassembled WGS sequence"/>
</dbReference>
<dbReference type="RefSeq" id="WP_203891380.1">
    <property type="nucleotide sequence ID" value="NZ_BOOH01000023.1"/>
</dbReference>
<evidence type="ECO:0000313" key="3">
    <source>
        <dbReference type="Proteomes" id="UP000616724"/>
    </source>
</evidence>
<reference evidence="2 3" key="1">
    <citation type="submission" date="2021-01" db="EMBL/GenBank/DDBJ databases">
        <title>Whole genome shotgun sequence of Planobispora longispora NBRC 13918.</title>
        <authorList>
            <person name="Komaki H."/>
            <person name="Tamura T."/>
        </authorList>
    </citation>
    <scope>NUCLEOTIDE SEQUENCE [LARGE SCALE GENOMIC DNA]</scope>
    <source>
        <strain evidence="2 3">NBRC 13918</strain>
    </source>
</reference>
<dbReference type="GO" id="GO:0016747">
    <property type="term" value="F:acyltransferase activity, transferring groups other than amino-acyl groups"/>
    <property type="evidence" value="ECO:0007669"/>
    <property type="project" value="InterPro"/>
</dbReference>
<feature type="domain" description="N-acetyltransferase" evidence="1">
    <location>
        <begin position="12"/>
        <end position="170"/>
    </location>
</feature>
<gene>
    <name evidence="2" type="ORF">Plo01_32100</name>
</gene>
<dbReference type="EMBL" id="BOOH01000023">
    <property type="protein sequence ID" value="GIH76781.1"/>
    <property type="molecule type" value="Genomic_DNA"/>
</dbReference>
<keyword evidence="3" id="KW-1185">Reference proteome</keyword>
<comment type="caution">
    <text evidence="2">The sequence shown here is derived from an EMBL/GenBank/DDBJ whole genome shotgun (WGS) entry which is preliminary data.</text>
</comment>
<sequence length="170" mass="18485">MTTVTMPLPVPVRLRPLTRGETAPVLEVFEGMSENSRFMRFLAPMPRLPGFMLRVLADPDQDRHVALVAAAGRRAVGIGRYVVIADQERTAEASFSVVDDYQGRGVGRMLLDALSAHAAERGICTLAFTVHPRNRRALALIRSAGAVTEYVDGVIEGRLPTCRDSLATAV</sequence>